<dbReference type="AlphaFoldDB" id="A0AA39TZJ9"/>
<name>A0AA39TZJ9_9AGAR</name>
<reference evidence="1" key="1">
    <citation type="submission" date="2023-06" db="EMBL/GenBank/DDBJ databases">
        <authorList>
            <consortium name="Lawrence Berkeley National Laboratory"/>
            <person name="Ahrendt S."/>
            <person name="Sahu N."/>
            <person name="Indic B."/>
            <person name="Wong-Bajracharya J."/>
            <person name="Merenyi Z."/>
            <person name="Ke H.-M."/>
            <person name="Monk M."/>
            <person name="Kocsube S."/>
            <person name="Drula E."/>
            <person name="Lipzen A."/>
            <person name="Balint B."/>
            <person name="Henrissat B."/>
            <person name="Andreopoulos B."/>
            <person name="Martin F.M."/>
            <person name="Harder C.B."/>
            <person name="Rigling D."/>
            <person name="Ford K.L."/>
            <person name="Foster G.D."/>
            <person name="Pangilinan J."/>
            <person name="Papanicolaou A."/>
            <person name="Barry K."/>
            <person name="LaButti K."/>
            <person name="Viragh M."/>
            <person name="Koriabine M."/>
            <person name="Yan M."/>
            <person name="Riley R."/>
            <person name="Champramary S."/>
            <person name="Plett K.L."/>
            <person name="Tsai I.J."/>
            <person name="Slot J."/>
            <person name="Sipos G."/>
            <person name="Plett J."/>
            <person name="Nagy L.G."/>
            <person name="Grigoriev I.V."/>
        </authorList>
    </citation>
    <scope>NUCLEOTIDE SEQUENCE</scope>
    <source>
        <strain evidence="1">ICMP 16352</strain>
    </source>
</reference>
<sequence length="147" mass="16788">MPMKTLASMMLDHIACTNEEFMALIGRQPRAYADRLFMAFMATVTMDTPEGDDSEICNEITKISEFIDVVDKHEVTILNTAGVGQELAEAHEYRDCMEEVQKWLEDILCGIMEGIDVLVQTHNSRRLLYQHVVHSQEDEIYFGQIAT</sequence>
<accession>A0AA39TZJ9</accession>
<gene>
    <name evidence="1" type="ORF">IW261DRAFT_1572598</name>
</gene>
<dbReference type="EMBL" id="JAUEPR010000057">
    <property type="protein sequence ID" value="KAK0470908.1"/>
    <property type="molecule type" value="Genomic_DNA"/>
</dbReference>
<protein>
    <submittedName>
        <fullName evidence="1">Uncharacterized protein</fullName>
    </submittedName>
</protein>
<proteinExistence type="predicted"/>
<dbReference type="Proteomes" id="UP001175227">
    <property type="component" value="Unassembled WGS sequence"/>
</dbReference>
<organism evidence="1 2">
    <name type="scientific">Armillaria novae-zelandiae</name>
    <dbReference type="NCBI Taxonomy" id="153914"/>
    <lineage>
        <taxon>Eukaryota</taxon>
        <taxon>Fungi</taxon>
        <taxon>Dikarya</taxon>
        <taxon>Basidiomycota</taxon>
        <taxon>Agaricomycotina</taxon>
        <taxon>Agaricomycetes</taxon>
        <taxon>Agaricomycetidae</taxon>
        <taxon>Agaricales</taxon>
        <taxon>Marasmiineae</taxon>
        <taxon>Physalacriaceae</taxon>
        <taxon>Armillaria</taxon>
    </lineage>
</organism>
<evidence type="ECO:0000313" key="2">
    <source>
        <dbReference type="Proteomes" id="UP001175227"/>
    </source>
</evidence>
<keyword evidence="2" id="KW-1185">Reference proteome</keyword>
<comment type="caution">
    <text evidence="1">The sequence shown here is derived from an EMBL/GenBank/DDBJ whole genome shotgun (WGS) entry which is preliminary data.</text>
</comment>
<evidence type="ECO:0000313" key="1">
    <source>
        <dbReference type="EMBL" id="KAK0470908.1"/>
    </source>
</evidence>